<accession>A0A897MWI4</accession>
<dbReference type="RefSeq" id="WP_238478359.1">
    <property type="nucleotide sequence ID" value="NZ_CP064786.1"/>
</dbReference>
<sequence length="174" mass="18916">MDDSVRGTLEFAAVQLAAVVAGLHLYWAIPRLITAAQTDQPIYWDPRPLLFIVSGVAIIVALLLVRQQLLSRLRAYVLGIGLMLTYILGWAYWHLGGHMAVLPWVEDTHGHSHEGNPIVILAEHLVGSPIDGISKTAETLLLLTLVLLVYAEYAHSSDDAPSVSSTDSSDPEDG</sequence>
<organism evidence="2 3">
    <name type="scientific">Natranaeroarchaeum sulfidigenes</name>
    <dbReference type="NCBI Taxonomy" id="2784880"/>
    <lineage>
        <taxon>Archaea</taxon>
        <taxon>Methanobacteriati</taxon>
        <taxon>Methanobacteriota</taxon>
        <taxon>Stenosarchaea group</taxon>
        <taxon>Halobacteria</taxon>
        <taxon>Halobacteriales</taxon>
        <taxon>Natronoarchaeaceae</taxon>
        <taxon>Natranaeroarchaeum</taxon>
    </lineage>
</organism>
<keyword evidence="3" id="KW-1185">Reference proteome</keyword>
<keyword evidence="1" id="KW-0812">Transmembrane</keyword>
<feature type="transmembrane region" description="Helical" evidence="1">
    <location>
        <begin position="49"/>
        <end position="66"/>
    </location>
</feature>
<name>A0A897MWI4_9EURY</name>
<dbReference type="AlphaFoldDB" id="A0A897MWI4"/>
<feature type="transmembrane region" description="Helical" evidence="1">
    <location>
        <begin position="12"/>
        <end position="29"/>
    </location>
</feature>
<evidence type="ECO:0000256" key="1">
    <source>
        <dbReference type="SAM" id="Phobius"/>
    </source>
</evidence>
<reference evidence="2" key="1">
    <citation type="submission" date="2020-11" db="EMBL/GenBank/DDBJ databases">
        <title>Carbohydrate-dependent, anaerobic sulfur respiration: A novel catabolism in halophilic archaea.</title>
        <authorList>
            <person name="Sorokin D.Y."/>
            <person name="Messina E."/>
            <person name="Smedile F."/>
            <person name="La Cono V."/>
            <person name="Hallsworth J.E."/>
            <person name="Yakimov M.M."/>
        </authorList>
    </citation>
    <scope>NUCLEOTIDE SEQUENCE</scope>
    <source>
        <strain evidence="2">AArc-S</strain>
    </source>
</reference>
<proteinExistence type="predicted"/>
<dbReference type="Proteomes" id="UP000663586">
    <property type="component" value="Chromosome"/>
</dbReference>
<protein>
    <submittedName>
        <fullName evidence="2">Putative membrane protein</fullName>
    </submittedName>
</protein>
<dbReference type="EMBL" id="CP064786">
    <property type="protein sequence ID" value="QSG04338.1"/>
    <property type="molecule type" value="Genomic_DNA"/>
</dbReference>
<gene>
    <name evidence="2" type="ORF">AArcS_3151</name>
</gene>
<feature type="transmembrane region" description="Helical" evidence="1">
    <location>
        <begin position="73"/>
        <end position="93"/>
    </location>
</feature>
<dbReference type="GeneID" id="70686529"/>
<keyword evidence="1" id="KW-1133">Transmembrane helix</keyword>
<keyword evidence="1" id="KW-0472">Membrane</keyword>
<evidence type="ECO:0000313" key="3">
    <source>
        <dbReference type="Proteomes" id="UP000663586"/>
    </source>
</evidence>
<dbReference type="KEGG" id="hara:AArcS_3151"/>
<evidence type="ECO:0000313" key="2">
    <source>
        <dbReference type="EMBL" id="QSG04338.1"/>
    </source>
</evidence>